<protein>
    <submittedName>
        <fullName evidence="1">Uncharacterized protein</fullName>
    </submittedName>
</protein>
<accession>A0A382LSQ5</accession>
<dbReference type="EMBL" id="UINC01088053">
    <property type="protein sequence ID" value="SVC37941.1"/>
    <property type="molecule type" value="Genomic_DNA"/>
</dbReference>
<proteinExistence type="predicted"/>
<gene>
    <name evidence="1" type="ORF">METZ01_LOCUS290795</name>
</gene>
<dbReference type="AlphaFoldDB" id="A0A382LSQ5"/>
<name>A0A382LSQ5_9ZZZZ</name>
<evidence type="ECO:0000313" key="1">
    <source>
        <dbReference type="EMBL" id="SVC37941.1"/>
    </source>
</evidence>
<reference evidence="1" key="1">
    <citation type="submission" date="2018-05" db="EMBL/GenBank/DDBJ databases">
        <authorList>
            <person name="Lanie J.A."/>
            <person name="Ng W.-L."/>
            <person name="Kazmierczak K.M."/>
            <person name="Andrzejewski T.M."/>
            <person name="Davidsen T.M."/>
            <person name="Wayne K.J."/>
            <person name="Tettelin H."/>
            <person name="Glass J.I."/>
            <person name="Rusch D."/>
            <person name="Podicherti R."/>
            <person name="Tsui H.-C.T."/>
            <person name="Winkler M.E."/>
        </authorList>
    </citation>
    <scope>NUCLEOTIDE SEQUENCE</scope>
</reference>
<sequence>MLIINSILGNMYKDSQLAKKIE</sequence>
<organism evidence="1">
    <name type="scientific">marine metagenome</name>
    <dbReference type="NCBI Taxonomy" id="408172"/>
    <lineage>
        <taxon>unclassified sequences</taxon>
        <taxon>metagenomes</taxon>
        <taxon>ecological metagenomes</taxon>
    </lineage>
</organism>
<feature type="non-terminal residue" evidence="1">
    <location>
        <position position="22"/>
    </location>
</feature>